<dbReference type="PROSITE" id="PS00697">
    <property type="entry name" value="DNA_LIGASE_A1"/>
    <property type="match status" value="1"/>
</dbReference>
<dbReference type="PATRIC" id="fig|645517.4.peg.396"/>
<dbReference type="Gene3D" id="2.40.50.140">
    <property type="entry name" value="Nucleic acid-binding proteins"/>
    <property type="match status" value="1"/>
</dbReference>
<dbReference type="Pfam" id="PF01068">
    <property type="entry name" value="DNA_ligase_A_M"/>
    <property type="match status" value="1"/>
</dbReference>
<dbReference type="NCBIfam" id="TIGR04120">
    <property type="entry name" value="DNA_lig_bact"/>
    <property type="match status" value="1"/>
</dbReference>
<name>A0A1C7D5W6_9SPHN</name>
<evidence type="ECO:0000256" key="5">
    <source>
        <dbReference type="ARBA" id="ARBA00022723"/>
    </source>
</evidence>
<dbReference type="AlphaFoldDB" id="A0A1C7D5W6"/>
<dbReference type="InterPro" id="IPR016059">
    <property type="entry name" value="DNA_ligase_ATP-dep_CS"/>
</dbReference>
<dbReference type="GO" id="GO:0006260">
    <property type="term" value="P:DNA replication"/>
    <property type="evidence" value="ECO:0007669"/>
    <property type="project" value="UniProtKB-KW"/>
</dbReference>
<evidence type="ECO:0000313" key="16">
    <source>
        <dbReference type="Proteomes" id="UP000092698"/>
    </source>
</evidence>
<evidence type="ECO:0000256" key="1">
    <source>
        <dbReference type="ARBA" id="ARBA00012727"/>
    </source>
</evidence>
<dbReference type="STRING" id="645517.A6F65_00396"/>
<evidence type="ECO:0000256" key="13">
    <source>
        <dbReference type="ARBA" id="ARBA00034003"/>
    </source>
</evidence>
<dbReference type="GO" id="GO:0051301">
    <property type="term" value="P:cell division"/>
    <property type="evidence" value="ECO:0007669"/>
    <property type="project" value="UniProtKB-KW"/>
</dbReference>
<dbReference type="CDD" id="cd07897">
    <property type="entry name" value="Adenylation_DNA_ligase_Bac1"/>
    <property type="match status" value="1"/>
</dbReference>
<keyword evidence="2 15" id="KW-0436">Ligase</keyword>
<sequence>MEEFAALIDALVYTRSRNEKLRLIAEYLRATPDPDRGWALAALSDGLDFPAVKSSTIRNLLKDRVDPVLWTLSRDFVGDTAETASLLWPQPDDPPSPPSVSETVELLSAMNRKSVVTELPRLLDRLDSSGRYALLKLATGGMRIGVSSRLAKTAFAQAFDVPVEEVEEYWHGLAPPYPELFDWGAHGKDPPDIANLPTFRPFMLAHPLEETVVDLADYAAEWKWDGIRVQLVRAGGETRVYSRSGDDISATFPELLDVLPFDAVLDGELLVRGSTQGGEEGGAASFNALQQRLGRKTVSKKMLAESPAFVRLYDALLVKGEDLREMAWTQRRARLEALMSELPGSHFDISSIVEARDFEHLAQIREGTRDDAIEGLMLKRRDSPYIAGRRVGFWYKWKRDPLLVDCVLMYAQRGSGKRSSFFSDYTFGCWDGDPDAGADLLPVGKAYSGFTDEELKKLDRHVRQNTVNRFGPVRETNRSMVFEVAFDSVHESKRHKSGLAMRFPRIHRIRWDKPPHEADRIEALRKLVRD</sequence>
<evidence type="ECO:0000259" key="14">
    <source>
        <dbReference type="PROSITE" id="PS50160"/>
    </source>
</evidence>
<dbReference type="EC" id="6.5.1.1" evidence="1"/>
<dbReference type="GO" id="GO:0006281">
    <property type="term" value="P:DNA repair"/>
    <property type="evidence" value="ECO:0007669"/>
    <property type="project" value="UniProtKB-KW"/>
</dbReference>
<dbReference type="PANTHER" id="PTHR45674">
    <property type="entry name" value="DNA LIGASE 1/3 FAMILY MEMBER"/>
    <property type="match status" value="1"/>
</dbReference>
<evidence type="ECO:0000256" key="4">
    <source>
        <dbReference type="ARBA" id="ARBA00022705"/>
    </source>
</evidence>
<dbReference type="PROSITE" id="PS50160">
    <property type="entry name" value="DNA_LIGASE_A3"/>
    <property type="match status" value="1"/>
</dbReference>
<dbReference type="GO" id="GO:0003910">
    <property type="term" value="F:DNA ligase (ATP) activity"/>
    <property type="evidence" value="ECO:0007669"/>
    <property type="project" value="UniProtKB-EC"/>
</dbReference>
<keyword evidence="5" id="KW-0479">Metal-binding</keyword>
<evidence type="ECO:0000256" key="11">
    <source>
        <dbReference type="ARBA" id="ARBA00023204"/>
    </source>
</evidence>
<gene>
    <name evidence="15" type="ORF">A6F65_00396</name>
</gene>
<comment type="catalytic activity">
    <reaction evidence="13">
        <text>ATP + (deoxyribonucleotide)n-3'-hydroxyl + 5'-phospho-(deoxyribonucleotide)m = (deoxyribonucleotide)n+m + AMP + diphosphate.</text>
        <dbReference type="EC" id="6.5.1.1"/>
    </reaction>
</comment>
<evidence type="ECO:0000256" key="3">
    <source>
        <dbReference type="ARBA" id="ARBA00022618"/>
    </source>
</evidence>
<proteinExistence type="predicted"/>
<dbReference type="GO" id="GO:0003677">
    <property type="term" value="F:DNA binding"/>
    <property type="evidence" value="ECO:0007669"/>
    <property type="project" value="InterPro"/>
</dbReference>
<organism evidence="15 16">
    <name type="scientific">Paraurantiacibacter namhicola</name>
    <dbReference type="NCBI Taxonomy" id="645517"/>
    <lineage>
        <taxon>Bacteria</taxon>
        <taxon>Pseudomonadati</taxon>
        <taxon>Pseudomonadota</taxon>
        <taxon>Alphaproteobacteria</taxon>
        <taxon>Sphingomonadales</taxon>
        <taxon>Erythrobacteraceae</taxon>
        <taxon>Paraurantiacibacter</taxon>
    </lineage>
</organism>
<evidence type="ECO:0000256" key="2">
    <source>
        <dbReference type="ARBA" id="ARBA00022598"/>
    </source>
</evidence>
<dbReference type="SUPFAM" id="SSF56091">
    <property type="entry name" value="DNA ligase/mRNA capping enzyme, catalytic domain"/>
    <property type="match status" value="1"/>
</dbReference>
<keyword evidence="8" id="KW-0067">ATP-binding</keyword>
<evidence type="ECO:0000256" key="7">
    <source>
        <dbReference type="ARBA" id="ARBA00022763"/>
    </source>
</evidence>
<keyword evidence="12" id="KW-0131">Cell cycle</keyword>
<dbReference type="InterPro" id="IPR026333">
    <property type="entry name" value="ATP_dep_DNA_lig_pp_1105_fam"/>
</dbReference>
<dbReference type="InterPro" id="IPR012340">
    <property type="entry name" value="NA-bd_OB-fold"/>
</dbReference>
<protein>
    <recommendedName>
        <fullName evidence="1">DNA ligase (ATP)</fullName>
        <ecNumber evidence="1">6.5.1.1</ecNumber>
    </recommendedName>
</protein>
<dbReference type="Gene3D" id="3.30.470.30">
    <property type="entry name" value="DNA ligase/mRNA capping enzyme"/>
    <property type="match status" value="1"/>
</dbReference>
<keyword evidence="16" id="KW-1185">Reference proteome</keyword>
<dbReference type="InterPro" id="IPR050191">
    <property type="entry name" value="ATP-dep_DNA_ligase"/>
</dbReference>
<keyword evidence="4" id="KW-0235">DNA replication</keyword>
<dbReference type="InterPro" id="IPR012310">
    <property type="entry name" value="DNA_ligase_ATP-dep_cent"/>
</dbReference>
<dbReference type="EMBL" id="CP016545">
    <property type="protein sequence ID" value="ANU06721.1"/>
    <property type="molecule type" value="Genomic_DNA"/>
</dbReference>
<keyword evidence="7" id="KW-0227">DNA damage</keyword>
<evidence type="ECO:0000256" key="10">
    <source>
        <dbReference type="ARBA" id="ARBA00023172"/>
    </source>
</evidence>
<evidence type="ECO:0000256" key="8">
    <source>
        <dbReference type="ARBA" id="ARBA00022840"/>
    </source>
</evidence>
<keyword evidence="3" id="KW-0132">Cell division</keyword>
<dbReference type="InterPro" id="IPR012309">
    <property type="entry name" value="DNA_ligase_ATP-dep_C"/>
</dbReference>
<dbReference type="PANTHER" id="PTHR45674:SF13">
    <property type="entry name" value="DNA LIGASE-RELATED"/>
    <property type="match status" value="1"/>
</dbReference>
<evidence type="ECO:0000256" key="9">
    <source>
        <dbReference type="ARBA" id="ARBA00022842"/>
    </source>
</evidence>
<reference evidence="15 16" key="1">
    <citation type="submission" date="2016-07" db="EMBL/GenBank/DDBJ databases">
        <title>Complete genome sequence of Altererythrobacter namhicola JCM 16345T, containing esterase-encoding genes.</title>
        <authorList>
            <person name="Cheng H."/>
            <person name="Wu Y.-H."/>
            <person name="Jian S.-L."/>
            <person name="Huo Y.-Y."/>
            <person name="Wang C.-S."/>
            <person name="Xu X.-W."/>
        </authorList>
    </citation>
    <scope>NUCLEOTIDE SEQUENCE [LARGE SCALE GENOMIC DNA]</scope>
    <source>
        <strain evidence="15 16">JCM 16345</strain>
    </source>
</reference>
<dbReference type="KEGG" id="anh:A6F65_00396"/>
<dbReference type="Proteomes" id="UP000092698">
    <property type="component" value="Chromosome"/>
</dbReference>
<dbReference type="RefSeq" id="WP_067785336.1">
    <property type="nucleotide sequence ID" value="NZ_CP016545.1"/>
</dbReference>
<evidence type="ECO:0000313" key="15">
    <source>
        <dbReference type="EMBL" id="ANU06721.1"/>
    </source>
</evidence>
<keyword evidence="6" id="KW-0547">Nucleotide-binding</keyword>
<dbReference type="GO" id="GO:0046872">
    <property type="term" value="F:metal ion binding"/>
    <property type="evidence" value="ECO:0007669"/>
    <property type="project" value="UniProtKB-KW"/>
</dbReference>
<dbReference type="Gene3D" id="1.10.3260.10">
    <property type="entry name" value="DNA ligase, ATP-dependent, N-terminal domain"/>
    <property type="match status" value="1"/>
</dbReference>
<dbReference type="NCBIfam" id="NF006701">
    <property type="entry name" value="PRK09247.1"/>
    <property type="match status" value="1"/>
</dbReference>
<dbReference type="InterPro" id="IPR036599">
    <property type="entry name" value="DNA_ligase_N_sf"/>
</dbReference>
<dbReference type="CDD" id="cd07972">
    <property type="entry name" value="OBF_DNA_ligase_Arch_LigB"/>
    <property type="match status" value="1"/>
</dbReference>
<accession>A0A1C7D5W6</accession>
<dbReference type="OrthoDB" id="9767858at2"/>
<dbReference type="GO" id="GO:0006310">
    <property type="term" value="P:DNA recombination"/>
    <property type="evidence" value="ECO:0007669"/>
    <property type="project" value="UniProtKB-KW"/>
</dbReference>
<dbReference type="Pfam" id="PF04679">
    <property type="entry name" value="DNA_ligase_A_C"/>
    <property type="match status" value="1"/>
</dbReference>
<keyword evidence="11" id="KW-0234">DNA repair</keyword>
<keyword evidence="9" id="KW-0460">Magnesium</keyword>
<dbReference type="GO" id="GO:0005524">
    <property type="term" value="F:ATP binding"/>
    <property type="evidence" value="ECO:0007669"/>
    <property type="project" value="UniProtKB-KW"/>
</dbReference>
<dbReference type="SUPFAM" id="SSF50249">
    <property type="entry name" value="Nucleic acid-binding proteins"/>
    <property type="match status" value="1"/>
</dbReference>
<evidence type="ECO:0000256" key="12">
    <source>
        <dbReference type="ARBA" id="ARBA00023306"/>
    </source>
</evidence>
<evidence type="ECO:0000256" key="6">
    <source>
        <dbReference type="ARBA" id="ARBA00022741"/>
    </source>
</evidence>
<feature type="domain" description="ATP-dependent DNA ligase family profile" evidence="14">
    <location>
        <begin position="301"/>
        <end position="431"/>
    </location>
</feature>
<keyword evidence="10" id="KW-0233">DNA recombination</keyword>